<keyword evidence="1" id="KW-0472">Membrane</keyword>
<organism evidence="3 4">
    <name type="scientific">Chelativorans salis</name>
    <dbReference type="NCBI Taxonomy" id="2978478"/>
    <lineage>
        <taxon>Bacteria</taxon>
        <taxon>Pseudomonadati</taxon>
        <taxon>Pseudomonadota</taxon>
        <taxon>Alphaproteobacteria</taxon>
        <taxon>Hyphomicrobiales</taxon>
        <taxon>Phyllobacteriaceae</taxon>
        <taxon>Chelativorans</taxon>
    </lineage>
</organism>
<dbReference type="Pfam" id="PF00892">
    <property type="entry name" value="EamA"/>
    <property type="match status" value="2"/>
</dbReference>
<feature type="transmembrane region" description="Helical" evidence="1">
    <location>
        <begin position="266"/>
        <end position="284"/>
    </location>
</feature>
<feature type="domain" description="EamA" evidence="2">
    <location>
        <begin position="14"/>
        <end position="146"/>
    </location>
</feature>
<feature type="transmembrane region" description="Helical" evidence="1">
    <location>
        <begin position="185"/>
        <end position="206"/>
    </location>
</feature>
<reference evidence="3 4" key="1">
    <citation type="submission" date="2022-09" db="EMBL/GenBank/DDBJ databases">
        <title>Chelativorans salina sp. nov., a novel slightly halophilic bacterium isolated from a saline lake sediment enrichment.</title>
        <authorList>
            <person name="Gao L."/>
            <person name="Fang B.-Z."/>
            <person name="Li W.-J."/>
        </authorList>
    </citation>
    <scope>NUCLEOTIDE SEQUENCE [LARGE SCALE GENOMIC DNA]</scope>
    <source>
        <strain evidence="3 4">EGI FJ00035</strain>
    </source>
</reference>
<proteinExistence type="predicted"/>
<dbReference type="EMBL" id="JAOCZP010000001">
    <property type="protein sequence ID" value="MCT7374349.1"/>
    <property type="molecule type" value="Genomic_DNA"/>
</dbReference>
<dbReference type="PANTHER" id="PTHR22911">
    <property type="entry name" value="ACYL-MALONYL CONDENSING ENZYME-RELATED"/>
    <property type="match status" value="1"/>
</dbReference>
<accession>A0ABT2LJ51</accession>
<evidence type="ECO:0000313" key="3">
    <source>
        <dbReference type="EMBL" id="MCT7374349.1"/>
    </source>
</evidence>
<dbReference type="Proteomes" id="UP001320831">
    <property type="component" value="Unassembled WGS sequence"/>
</dbReference>
<comment type="caution">
    <text evidence="3">The sequence shown here is derived from an EMBL/GenBank/DDBJ whole genome shotgun (WGS) entry which is preliminary data.</text>
</comment>
<dbReference type="RefSeq" id="WP_260900731.1">
    <property type="nucleotide sequence ID" value="NZ_JAOCZP010000001.1"/>
</dbReference>
<keyword evidence="1" id="KW-0812">Transmembrane</keyword>
<name>A0ABT2LJ51_9HYPH</name>
<evidence type="ECO:0000259" key="2">
    <source>
        <dbReference type="Pfam" id="PF00892"/>
    </source>
</evidence>
<keyword evidence="4" id="KW-1185">Reference proteome</keyword>
<dbReference type="PANTHER" id="PTHR22911:SF103">
    <property type="entry name" value="BLR2811 PROTEIN"/>
    <property type="match status" value="1"/>
</dbReference>
<evidence type="ECO:0000313" key="4">
    <source>
        <dbReference type="Proteomes" id="UP001320831"/>
    </source>
</evidence>
<feature type="transmembrane region" description="Helical" evidence="1">
    <location>
        <begin position="82"/>
        <end position="99"/>
    </location>
</feature>
<keyword evidence="1" id="KW-1133">Transmembrane helix</keyword>
<feature type="domain" description="EamA" evidence="2">
    <location>
        <begin position="154"/>
        <end position="284"/>
    </location>
</feature>
<feature type="transmembrane region" description="Helical" evidence="1">
    <location>
        <begin position="39"/>
        <end position="61"/>
    </location>
</feature>
<evidence type="ECO:0000256" key="1">
    <source>
        <dbReference type="SAM" id="Phobius"/>
    </source>
</evidence>
<protein>
    <submittedName>
        <fullName evidence="3">EamA family transporter</fullName>
    </submittedName>
</protein>
<feature type="transmembrane region" description="Helical" evidence="1">
    <location>
        <begin position="105"/>
        <end position="123"/>
    </location>
</feature>
<dbReference type="SUPFAM" id="SSF103481">
    <property type="entry name" value="Multidrug resistance efflux transporter EmrE"/>
    <property type="match status" value="2"/>
</dbReference>
<feature type="transmembrane region" description="Helical" evidence="1">
    <location>
        <begin position="241"/>
        <end position="260"/>
    </location>
</feature>
<dbReference type="InterPro" id="IPR037185">
    <property type="entry name" value="EmrE-like"/>
</dbReference>
<dbReference type="InterPro" id="IPR000620">
    <property type="entry name" value="EamA_dom"/>
</dbReference>
<gene>
    <name evidence="3" type="ORF">N5A92_04800</name>
</gene>
<feature type="transmembrane region" description="Helical" evidence="1">
    <location>
        <begin position="155"/>
        <end position="173"/>
    </location>
</feature>
<sequence length="334" mass="35133">MASVATTDQTRPTLGIALMATAMLTIPLVDGIAKYLSAGYSPLFIAWARYAVASAIVLPVAATMRGRHIFPAERHTSHALRTVFLVTAMTLFFLSIATISLATAVSAYFVGPIIAVALAAVVLKERVTPAKIASLVLGFAGAIIILRPGGAIEPGILLALGAGLFFALYLIATRQASKASDPVKTLAFQCVVGTVLLTPQAVLTWSTPGWDALVFFAALGVLSAISHFLSIAAFRFADASTLSPLVYVELIGSAAVGYFVFGDVPYGATIVGATLIVVAGLLILKRRKRGDLSAFTPAKCVCGCDDRQSRPFPLSFRNSKGDDHAQQQGRFCDP</sequence>
<dbReference type="Gene3D" id="1.10.3730.20">
    <property type="match status" value="1"/>
</dbReference>
<feature type="transmembrane region" description="Helical" evidence="1">
    <location>
        <begin position="130"/>
        <end position="149"/>
    </location>
</feature>
<feature type="transmembrane region" description="Helical" evidence="1">
    <location>
        <begin position="212"/>
        <end position="234"/>
    </location>
</feature>
<feature type="transmembrane region" description="Helical" evidence="1">
    <location>
        <begin position="12"/>
        <end position="33"/>
    </location>
</feature>